<comment type="caution">
    <text evidence="1">The sequence shown here is derived from an EMBL/GenBank/DDBJ whole genome shotgun (WGS) entry which is preliminary data.</text>
</comment>
<proteinExistence type="predicted"/>
<name>C6M2Z4_NEISI</name>
<dbReference type="EMBL" id="ACKO02000004">
    <property type="protein sequence ID" value="EET45258.1"/>
    <property type="molecule type" value="Genomic_DNA"/>
</dbReference>
<protein>
    <submittedName>
        <fullName evidence="1">Uncharacterized protein</fullName>
    </submittedName>
</protein>
<evidence type="ECO:0000313" key="1">
    <source>
        <dbReference type="EMBL" id="EET45258.1"/>
    </source>
</evidence>
<reference evidence="1" key="1">
    <citation type="submission" date="2009-07" db="EMBL/GenBank/DDBJ databases">
        <authorList>
            <person name="Weinstock G."/>
            <person name="Sodergren E."/>
            <person name="Clifton S."/>
            <person name="Fulton L."/>
            <person name="Fulton B."/>
            <person name="Courtney L."/>
            <person name="Fronick C."/>
            <person name="Harrison M."/>
            <person name="Strong C."/>
            <person name="Farmer C."/>
            <person name="Delahaunty K."/>
            <person name="Markovic C."/>
            <person name="Hall O."/>
            <person name="Minx P."/>
            <person name="Tomlinson C."/>
            <person name="Mitreva M."/>
            <person name="Nelson J."/>
            <person name="Hou S."/>
            <person name="Wollam A."/>
            <person name="Pepin K.H."/>
            <person name="Johnson M."/>
            <person name="Bhonagiri V."/>
            <person name="Nash W.E."/>
            <person name="Warren W."/>
            <person name="Chinwalla A."/>
            <person name="Mardis E.R."/>
            <person name="Wilson R.K."/>
        </authorList>
    </citation>
    <scope>NUCLEOTIDE SEQUENCE [LARGE SCALE GENOMIC DNA]</scope>
    <source>
        <strain evidence="1">ATCC 29256</strain>
    </source>
</reference>
<keyword evidence="2" id="KW-1185">Reference proteome</keyword>
<dbReference type="Proteomes" id="UP000005365">
    <property type="component" value="Unassembled WGS sequence"/>
</dbReference>
<accession>C6M2Z4</accession>
<dbReference type="AlphaFoldDB" id="C6M2Z4"/>
<organism evidence="1 2">
    <name type="scientific">Neisseria sicca ATCC 29256</name>
    <dbReference type="NCBI Taxonomy" id="547045"/>
    <lineage>
        <taxon>Bacteria</taxon>
        <taxon>Pseudomonadati</taxon>
        <taxon>Pseudomonadota</taxon>
        <taxon>Betaproteobacteria</taxon>
        <taxon>Neisseriales</taxon>
        <taxon>Neisseriaceae</taxon>
        <taxon>Neisseria</taxon>
    </lineage>
</organism>
<evidence type="ECO:0000313" key="2">
    <source>
        <dbReference type="Proteomes" id="UP000005365"/>
    </source>
</evidence>
<sequence>MYFQTTFETPSRSSEFLYLKFNVFARLHQPNRFLEIQHYSSFS</sequence>
<gene>
    <name evidence="1" type="ORF">NEISICOT_00885</name>
</gene>